<keyword evidence="13" id="KW-1185">Reference proteome</keyword>
<dbReference type="GO" id="GO:0004505">
    <property type="term" value="F:phenylalanine 4-monooxygenase activity"/>
    <property type="evidence" value="ECO:0007669"/>
    <property type="project" value="UniProtKB-EC"/>
</dbReference>
<dbReference type="RefSeq" id="WP_253447446.1">
    <property type="nucleotide sequence ID" value="NZ_JALJYF010000001.1"/>
</dbReference>
<organism evidence="12 13">
    <name type="scientific">Natronospira proteinivora</name>
    <dbReference type="NCBI Taxonomy" id="1807133"/>
    <lineage>
        <taxon>Bacteria</taxon>
        <taxon>Pseudomonadati</taxon>
        <taxon>Pseudomonadota</taxon>
        <taxon>Gammaproteobacteria</taxon>
        <taxon>Natronospirales</taxon>
        <taxon>Natronospiraceae</taxon>
        <taxon>Natronospira</taxon>
    </lineage>
</organism>
<dbReference type="InterPro" id="IPR005960">
    <property type="entry name" value="Phe-4-hydroxylase_mono"/>
</dbReference>
<comment type="cofactor">
    <cofactor evidence="1">
        <name>Fe(2+)</name>
        <dbReference type="ChEBI" id="CHEBI:29033"/>
    </cofactor>
</comment>
<dbReference type="EMBL" id="JALJYF010000001">
    <property type="protein sequence ID" value="MCP1727461.1"/>
    <property type="molecule type" value="Genomic_DNA"/>
</dbReference>
<dbReference type="PANTHER" id="PTHR11473:SF24">
    <property type="entry name" value="PHENYLALANINE-4-HYDROXYLASE"/>
    <property type="match status" value="1"/>
</dbReference>
<evidence type="ECO:0000256" key="1">
    <source>
        <dbReference type="ARBA" id="ARBA00001954"/>
    </source>
</evidence>
<protein>
    <recommendedName>
        <fullName evidence="4">phenylalanine 4-monooxygenase</fullName>
        <ecNumber evidence="4">1.14.16.1</ecNumber>
    </recommendedName>
    <alternativeName>
        <fullName evidence="10">Phe-4-monooxygenase</fullName>
    </alternativeName>
</protein>
<dbReference type="EC" id="1.14.16.1" evidence="4"/>
<dbReference type="Gene3D" id="1.10.800.10">
    <property type="entry name" value="Aromatic amino acid hydroxylase"/>
    <property type="match status" value="1"/>
</dbReference>
<accession>A0ABT1G825</accession>
<evidence type="ECO:0000313" key="13">
    <source>
        <dbReference type="Proteomes" id="UP001523550"/>
    </source>
</evidence>
<evidence type="ECO:0000256" key="7">
    <source>
        <dbReference type="ARBA" id="ARBA00023004"/>
    </source>
</evidence>
<keyword evidence="7" id="KW-0408">Iron</keyword>
<evidence type="ECO:0000256" key="8">
    <source>
        <dbReference type="ARBA" id="ARBA00023033"/>
    </source>
</evidence>
<dbReference type="InterPro" id="IPR036951">
    <property type="entry name" value="ArAA_hydroxylase_sf"/>
</dbReference>
<evidence type="ECO:0000256" key="4">
    <source>
        <dbReference type="ARBA" id="ARBA00011995"/>
    </source>
</evidence>
<comment type="pathway">
    <text evidence="2">Amino-acid degradation; L-phenylalanine degradation; acetoacetate and fumarate from L-phenylalanine: step 1/6.</text>
</comment>
<name>A0ABT1G825_9GAMM</name>
<evidence type="ECO:0000256" key="9">
    <source>
        <dbReference type="ARBA" id="ARBA00023232"/>
    </source>
</evidence>
<evidence type="ECO:0000256" key="5">
    <source>
        <dbReference type="ARBA" id="ARBA00022723"/>
    </source>
</evidence>
<dbReference type="PANTHER" id="PTHR11473">
    <property type="entry name" value="AROMATIC AMINO ACID HYDROXYLASE"/>
    <property type="match status" value="1"/>
</dbReference>
<keyword evidence="5" id="KW-0479">Metal-binding</keyword>
<evidence type="ECO:0000256" key="10">
    <source>
        <dbReference type="ARBA" id="ARBA00029922"/>
    </source>
</evidence>
<evidence type="ECO:0000256" key="3">
    <source>
        <dbReference type="ARBA" id="ARBA00009712"/>
    </source>
</evidence>
<dbReference type="Proteomes" id="UP001523550">
    <property type="component" value="Unassembled WGS sequence"/>
</dbReference>
<dbReference type="Pfam" id="PF00351">
    <property type="entry name" value="Biopterin_H"/>
    <property type="match status" value="1"/>
</dbReference>
<feature type="domain" description="Biopterin-dependent aromatic amino acid hydroxylase family profile" evidence="11">
    <location>
        <begin position="1"/>
        <end position="279"/>
    </location>
</feature>
<gene>
    <name evidence="12" type="ORF">J2T60_001426</name>
</gene>
<dbReference type="PRINTS" id="PR00372">
    <property type="entry name" value="FYWHYDRXLASE"/>
</dbReference>
<dbReference type="NCBIfam" id="TIGR01267">
    <property type="entry name" value="Phe4hydrox_mono"/>
    <property type="match status" value="1"/>
</dbReference>
<keyword evidence="8" id="KW-0503">Monooxygenase</keyword>
<comment type="caution">
    <text evidence="12">The sequence shown here is derived from an EMBL/GenBank/DDBJ whole genome shotgun (WGS) entry which is preliminary data.</text>
</comment>
<dbReference type="CDD" id="cd03348">
    <property type="entry name" value="pro_PheOH"/>
    <property type="match status" value="1"/>
</dbReference>
<dbReference type="InterPro" id="IPR036329">
    <property type="entry name" value="Aro-AA_hydroxylase_C_sf"/>
</dbReference>
<evidence type="ECO:0000256" key="6">
    <source>
        <dbReference type="ARBA" id="ARBA00023002"/>
    </source>
</evidence>
<evidence type="ECO:0000259" key="11">
    <source>
        <dbReference type="PROSITE" id="PS51410"/>
    </source>
</evidence>
<dbReference type="PROSITE" id="PS51410">
    <property type="entry name" value="BH4_AAA_HYDROXYL_2"/>
    <property type="match status" value="1"/>
</dbReference>
<dbReference type="SUPFAM" id="SSF56534">
    <property type="entry name" value="Aromatic aminoacid monoxygenases, catalytic and oligomerization domains"/>
    <property type="match status" value="1"/>
</dbReference>
<dbReference type="InterPro" id="IPR001273">
    <property type="entry name" value="ArAA_hydroxylase"/>
</dbReference>
<keyword evidence="9" id="KW-0585">Phenylalanine catabolism</keyword>
<reference evidence="12 13" key="1">
    <citation type="submission" date="2022-03" db="EMBL/GenBank/DDBJ databases">
        <title>Genomic Encyclopedia of Type Strains, Phase III (KMG-III): the genomes of soil and plant-associated and newly described type strains.</title>
        <authorList>
            <person name="Whitman W."/>
        </authorList>
    </citation>
    <scope>NUCLEOTIDE SEQUENCE [LARGE SCALE GENOMIC DNA]</scope>
    <source>
        <strain evidence="12 13">BSker1</strain>
    </source>
</reference>
<dbReference type="InterPro" id="IPR019774">
    <property type="entry name" value="Aromatic-AA_hydroxylase_C"/>
</dbReference>
<keyword evidence="6 12" id="KW-0560">Oxidoreductase</keyword>
<evidence type="ECO:0000256" key="2">
    <source>
        <dbReference type="ARBA" id="ARBA00005088"/>
    </source>
</evidence>
<comment type="similarity">
    <text evidence="3">Belongs to the biopterin-dependent aromatic amino acid hydroxylase family.</text>
</comment>
<evidence type="ECO:0000313" key="12">
    <source>
        <dbReference type="EMBL" id="MCP1727461.1"/>
    </source>
</evidence>
<proteinExistence type="inferred from homology"/>
<sequence length="279" mass="32356">MGKDTKYAAKVPDENGYIHYTEEEDQIWHELITNQKKVLPGRASPIWLEAMERMEFPEDRVPQCTEVSEVLRDHTGWSVAPVPALINFDKFFALLADKQFPAASFIRTREEMEYLQEPDIFHEIFGHTPLLTDQRFADFTHAYGKAGLQASKEDRKYLAALYWFTVEFGLINTEEGLRTYGAGVVSSPGETVYSVESDEPVRKPFDPVECMRTPYRIDIYQRTYFVIDSLDDLFNVAHQDMMGMVEEAKRKGMHAPNFPFDDLPEEKQERFKKMLKEAS</sequence>
<dbReference type="NCBIfam" id="NF008877">
    <property type="entry name" value="PRK11913.1-2"/>
    <property type="match status" value="1"/>
</dbReference>